<evidence type="ECO:0000313" key="12">
    <source>
        <dbReference type="EMBL" id="PDO11028.1"/>
    </source>
</evidence>
<evidence type="ECO:0000256" key="2">
    <source>
        <dbReference type="ARBA" id="ARBA00009638"/>
    </source>
</evidence>
<dbReference type="HAMAP" id="MF_00321">
    <property type="entry name" value="GTPase_EngB"/>
    <property type="match status" value="1"/>
</dbReference>
<dbReference type="GO" id="GO:0046872">
    <property type="term" value="F:metal ion binding"/>
    <property type="evidence" value="ECO:0007669"/>
    <property type="project" value="UniProtKB-KW"/>
</dbReference>
<keyword evidence="4" id="KW-0479">Metal-binding</keyword>
<keyword evidence="7 10" id="KW-0342">GTP-binding</keyword>
<dbReference type="NCBIfam" id="TIGR03598">
    <property type="entry name" value="GTPase_YsxC"/>
    <property type="match status" value="1"/>
</dbReference>
<evidence type="ECO:0000256" key="5">
    <source>
        <dbReference type="ARBA" id="ARBA00022741"/>
    </source>
</evidence>
<evidence type="ECO:0000256" key="3">
    <source>
        <dbReference type="ARBA" id="ARBA00022618"/>
    </source>
</evidence>
<dbReference type="GO" id="GO:0005525">
    <property type="term" value="F:GTP binding"/>
    <property type="evidence" value="ECO:0007669"/>
    <property type="project" value="UniProtKB-UniRule"/>
</dbReference>
<protein>
    <recommendedName>
        <fullName evidence="10">Probable GTP-binding protein EngB</fullName>
    </recommendedName>
</protein>
<evidence type="ECO:0000256" key="10">
    <source>
        <dbReference type="HAMAP-Rule" id="MF_00321"/>
    </source>
</evidence>
<name>A0A2A6E131_9BACL</name>
<dbReference type="NCBIfam" id="TIGR00231">
    <property type="entry name" value="small_GTP"/>
    <property type="match status" value="1"/>
</dbReference>
<keyword evidence="5 10" id="KW-0547">Nucleotide-binding</keyword>
<dbReference type="Gene3D" id="3.40.50.300">
    <property type="entry name" value="P-loop containing nucleotide triphosphate hydrolases"/>
    <property type="match status" value="1"/>
</dbReference>
<evidence type="ECO:0000256" key="6">
    <source>
        <dbReference type="ARBA" id="ARBA00022842"/>
    </source>
</evidence>
<proteinExistence type="inferred from homology"/>
<dbReference type="PANTHER" id="PTHR11649:SF13">
    <property type="entry name" value="ENGB-TYPE G DOMAIN-CONTAINING PROTEIN"/>
    <property type="match status" value="1"/>
</dbReference>
<evidence type="ECO:0000256" key="4">
    <source>
        <dbReference type="ARBA" id="ARBA00022723"/>
    </source>
</evidence>
<dbReference type="InterPro" id="IPR030393">
    <property type="entry name" value="G_ENGB_dom"/>
</dbReference>
<feature type="domain" description="EngB-type G" evidence="11">
    <location>
        <begin position="31"/>
        <end position="204"/>
    </location>
</feature>
<comment type="similarity">
    <text evidence="2 10">Belongs to the TRAFAC class TrmE-Era-EngA-EngB-Septin-like GTPase superfamily. EngB GTPase family.</text>
</comment>
<sequence>MACSGEAIAVNASSAELAAIALAPDRFPADGLPEIALAGRSNVGKSSAVNRLCGRKRLARVGATPGRTQAIHFYRIDGRLYLVDLPGYGYAAAPADVRKRWGETVESYFAGRRPLKLVLHLVDARHPPTRDDVALREWLAFRGLPFVVVATKIDRVSGSRRKAHLDAVRKTLDLSPDVPVVPFSAETGEGCGEIWAIIDRICPSVV</sequence>
<dbReference type="GO" id="GO:0000917">
    <property type="term" value="P:division septum assembly"/>
    <property type="evidence" value="ECO:0007669"/>
    <property type="project" value="UniProtKB-KW"/>
</dbReference>
<comment type="cofactor">
    <cofactor evidence="1">
        <name>Mg(2+)</name>
        <dbReference type="ChEBI" id="CHEBI:18420"/>
    </cofactor>
</comment>
<dbReference type="PROSITE" id="PS51706">
    <property type="entry name" value="G_ENGB"/>
    <property type="match status" value="1"/>
</dbReference>
<keyword evidence="8 10" id="KW-0717">Septation</keyword>
<dbReference type="InterPro" id="IPR006073">
    <property type="entry name" value="GTP-bd"/>
</dbReference>
<accession>A0A2A6E131</accession>
<dbReference type="GO" id="GO:0005829">
    <property type="term" value="C:cytosol"/>
    <property type="evidence" value="ECO:0007669"/>
    <property type="project" value="TreeGrafter"/>
</dbReference>
<reference evidence="12 13" key="1">
    <citation type="submission" date="2016-12" db="EMBL/GenBank/DDBJ databases">
        <title>Candidatus Reconcilibacillus cellulovorans genome.</title>
        <authorList>
            <person name="Kolinko S."/>
            <person name="Wu Y.-W."/>
            <person name="Tachea F."/>
            <person name="Denzel E."/>
            <person name="Hiras J."/>
            <person name="Baecker N."/>
            <person name="Chan L.J."/>
            <person name="Eichorst S.A."/>
            <person name="Frey D."/>
            <person name="Adams P.D."/>
            <person name="Pray T."/>
            <person name="Tanjore D."/>
            <person name="Petzold C.J."/>
            <person name="Gladden J.M."/>
            <person name="Simmons B.A."/>
            <person name="Singer S.W."/>
        </authorList>
    </citation>
    <scope>NUCLEOTIDE SEQUENCE [LARGE SCALE GENOMIC DNA]</scope>
    <source>
        <strain evidence="12">JTherm</strain>
    </source>
</reference>
<dbReference type="CDD" id="cd01876">
    <property type="entry name" value="YihA_EngB"/>
    <property type="match status" value="1"/>
</dbReference>
<dbReference type="InterPro" id="IPR019987">
    <property type="entry name" value="GTP-bd_ribosome_bio_YsxC"/>
</dbReference>
<dbReference type="AlphaFoldDB" id="A0A2A6E131"/>
<evidence type="ECO:0000256" key="8">
    <source>
        <dbReference type="ARBA" id="ARBA00023210"/>
    </source>
</evidence>
<dbReference type="PANTHER" id="PTHR11649">
    <property type="entry name" value="MSS1/TRME-RELATED GTP-BINDING PROTEIN"/>
    <property type="match status" value="1"/>
</dbReference>
<dbReference type="Pfam" id="PF01926">
    <property type="entry name" value="MMR_HSR1"/>
    <property type="match status" value="1"/>
</dbReference>
<keyword evidence="6" id="KW-0460">Magnesium</keyword>
<comment type="caution">
    <text evidence="12">The sequence shown here is derived from an EMBL/GenBank/DDBJ whole genome shotgun (WGS) entry which is preliminary data.</text>
</comment>
<dbReference type="InterPro" id="IPR027417">
    <property type="entry name" value="P-loop_NTPase"/>
</dbReference>
<evidence type="ECO:0000256" key="1">
    <source>
        <dbReference type="ARBA" id="ARBA00001946"/>
    </source>
</evidence>
<organism evidence="12 13">
    <name type="scientific">Candidatus Reconcilbacillus cellulovorans</name>
    <dbReference type="NCBI Taxonomy" id="1906605"/>
    <lineage>
        <taxon>Bacteria</taxon>
        <taxon>Bacillati</taxon>
        <taxon>Bacillota</taxon>
        <taxon>Bacilli</taxon>
        <taxon>Bacillales</taxon>
        <taxon>Paenibacillaceae</taxon>
        <taxon>Candidatus Reconcilbacillus</taxon>
    </lineage>
</organism>
<dbReference type="InterPro" id="IPR005225">
    <property type="entry name" value="Small_GTP-bd"/>
</dbReference>
<keyword evidence="9 10" id="KW-0131">Cell cycle</keyword>
<evidence type="ECO:0000256" key="9">
    <source>
        <dbReference type="ARBA" id="ARBA00023306"/>
    </source>
</evidence>
<dbReference type="SUPFAM" id="SSF52540">
    <property type="entry name" value="P-loop containing nucleoside triphosphate hydrolases"/>
    <property type="match status" value="1"/>
</dbReference>
<comment type="function">
    <text evidence="10">Necessary for normal cell division and for the maintenance of normal septation.</text>
</comment>
<evidence type="ECO:0000256" key="7">
    <source>
        <dbReference type="ARBA" id="ARBA00023134"/>
    </source>
</evidence>
<dbReference type="EMBL" id="MOXJ01000006">
    <property type="protein sequence ID" value="PDO11028.1"/>
    <property type="molecule type" value="Genomic_DNA"/>
</dbReference>
<gene>
    <name evidence="10" type="primary">engB</name>
    <name evidence="12" type="ORF">BLM47_04200</name>
</gene>
<evidence type="ECO:0000313" key="13">
    <source>
        <dbReference type="Proteomes" id="UP000243688"/>
    </source>
</evidence>
<evidence type="ECO:0000259" key="11">
    <source>
        <dbReference type="PROSITE" id="PS51706"/>
    </source>
</evidence>
<keyword evidence="3 10" id="KW-0132">Cell division</keyword>
<dbReference type="Proteomes" id="UP000243688">
    <property type="component" value="Unassembled WGS sequence"/>
</dbReference>